<evidence type="ECO:0000256" key="2">
    <source>
        <dbReference type="SAM" id="SignalP"/>
    </source>
</evidence>
<accession>A0A7G1P6D6</accession>
<evidence type="ECO:0000313" key="4">
    <source>
        <dbReference type="Proteomes" id="UP000516444"/>
    </source>
</evidence>
<sequence>MTRNPVMNLWTALVTAVLALLTSLGLITTTAVAAVPEAATARNTNAPQDATAQEEPIRALPYAQPYAKPYAHSLPPTMKQRIHAEAHGSSPSCRHRPPTDTAATDTTVPHPALPYDSAPAPAAARTTTDTVTAPTGPTDPSGTTRMTTGVMDIGRTEGIEGGPGTELGGELRTRTPAVACAPTAPAMDAAPVTAVVLPSQAAAPVRLPAPATAPVLATAGTAIPG</sequence>
<gene>
    <name evidence="3" type="ORF">GCM10017557_42150</name>
</gene>
<feature type="compositionally biased region" description="Low complexity" evidence="1">
    <location>
        <begin position="99"/>
        <end position="140"/>
    </location>
</feature>
<dbReference type="EMBL" id="AP023440">
    <property type="protein sequence ID" value="BCL29356.1"/>
    <property type="molecule type" value="Genomic_DNA"/>
</dbReference>
<keyword evidence="2" id="KW-0732">Signal</keyword>
<dbReference type="Proteomes" id="UP000516444">
    <property type="component" value="Chromosome"/>
</dbReference>
<proteinExistence type="predicted"/>
<feature type="signal peptide" evidence="2">
    <location>
        <begin position="1"/>
        <end position="33"/>
    </location>
</feature>
<name>A0A7G1P6D6_9ACTN</name>
<organism evidence="3 4">
    <name type="scientific">Streptomyces aurantiacus</name>
    <dbReference type="NCBI Taxonomy" id="47760"/>
    <lineage>
        <taxon>Bacteria</taxon>
        <taxon>Bacillati</taxon>
        <taxon>Actinomycetota</taxon>
        <taxon>Actinomycetes</taxon>
        <taxon>Kitasatosporales</taxon>
        <taxon>Streptomycetaceae</taxon>
        <taxon>Streptomyces</taxon>
        <taxon>Streptomyces aurantiacus group</taxon>
    </lineage>
</organism>
<keyword evidence="4" id="KW-1185">Reference proteome</keyword>
<dbReference type="KEGG" id="sgm:GCM10017557_42150"/>
<evidence type="ECO:0000313" key="3">
    <source>
        <dbReference type="EMBL" id="BCL29356.1"/>
    </source>
</evidence>
<dbReference type="InterPro" id="IPR045925">
    <property type="entry name" value="DUF6344"/>
</dbReference>
<protein>
    <recommendedName>
        <fullName evidence="5">Secreted protein</fullName>
    </recommendedName>
</protein>
<dbReference type="Pfam" id="PF19871">
    <property type="entry name" value="DUF6344"/>
    <property type="match status" value="1"/>
</dbReference>
<feature type="chain" id="PRO_5028935822" description="Secreted protein" evidence="2">
    <location>
        <begin position="34"/>
        <end position="225"/>
    </location>
</feature>
<evidence type="ECO:0000256" key="1">
    <source>
        <dbReference type="SAM" id="MobiDB-lite"/>
    </source>
</evidence>
<feature type="region of interest" description="Disordered" evidence="1">
    <location>
        <begin position="82"/>
        <end position="148"/>
    </location>
</feature>
<reference evidence="3 4" key="1">
    <citation type="journal article" date="2014" name="Int. J. Syst. Evol. Microbiol.">
        <title>Complete genome sequence of Corynebacterium casei LMG S-19264T (=DSM 44701T), isolated from a smear-ripened cheese.</title>
        <authorList>
            <consortium name="US DOE Joint Genome Institute (JGI-PGF)"/>
            <person name="Walter F."/>
            <person name="Albersmeier A."/>
            <person name="Kalinowski J."/>
            <person name="Ruckert C."/>
        </authorList>
    </citation>
    <scope>NUCLEOTIDE SEQUENCE [LARGE SCALE GENOMIC DNA]</scope>
    <source>
        <strain evidence="3 4">JCM 4677</strain>
    </source>
</reference>
<dbReference type="AlphaFoldDB" id="A0A7G1P6D6"/>
<dbReference type="RefSeq" id="WP_220450590.1">
    <property type="nucleotide sequence ID" value="NZ_AP023440.1"/>
</dbReference>
<evidence type="ECO:0008006" key="5">
    <source>
        <dbReference type="Google" id="ProtNLM"/>
    </source>
</evidence>